<dbReference type="InterPro" id="IPR013103">
    <property type="entry name" value="RVT_2"/>
</dbReference>
<gene>
    <name evidence="3" type="ORF">Tci_027221</name>
</gene>
<sequence>MNKQQQPTFSKAMGGKSSIELPDDPNMPDMEDISIFKDSDEDVFSAKAYLNNMESTFQVSPIPITRIHKDHPLEQVIGDFYLAPQTRRMLKNLEEHGLVRKIEEEVYVCQPPGFEDPDFSDKVYKVEKALYGLYQAPRAWFGQRKPLCRNEKDHVNEEHAFYTLLYAYVIDAFKLTIPADFCDDHPDMHTYTKAYVVHMEVRYPMKIEMVFHAADPLKTNHVVMKGAWRQFGKERVFIEPKIMRVKLIGIFNEKWCRNSDCSKLIRVYLLCR</sequence>
<evidence type="ECO:0000313" key="3">
    <source>
        <dbReference type="EMBL" id="GEU55243.1"/>
    </source>
</evidence>
<dbReference type="EMBL" id="BKCJ010003463">
    <property type="protein sequence ID" value="GEU55243.1"/>
    <property type="molecule type" value="Genomic_DNA"/>
</dbReference>
<feature type="region of interest" description="Disordered" evidence="1">
    <location>
        <begin position="1"/>
        <end position="28"/>
    </location>
</feature>
<dbReference type="AlphaFoldDB" id="A0A6L2L023"/>
<organism evidence="3">
    <name type="scientific">Tanacetum cinerariifolium</name>
    <name type="common">Dalmatian daisy</name>
    <name type="synonym">Chrysanthemum cinerariifolium</name>
    <dbReference type="NCBI Taxonomy" id="118510"/>
    <lineage>
        <taxon>Eukaryota</taxon>
        <taxon>Viridiplantae</taxon>
        <taxon>Streptophyta</taxon>
        <taxon>Embryophyta</taxon>
        <taxon>Tracheophyta</taxon>
        <taxon>Spermatophyta</taxon>
        <taxon>Magnoliopsida</taxon>
        <taxon>eudicotyledons</taxon>
        <taxon>Gunneridae</taxon>
        <taxon>Pentapetalae</taxon>
        <taxon>asterids</taxon>
        <taxon>campanulids</taxon>
        <taxon>Asterales</taxon>
        <taxon>Asteraceae</taxon>
        <taxon>Asteroideae</taxon>
        <taxon>Anthemideae</taxon>
        <taxon>Anthemidinae</taxon>
        <taxon>Tanacetum</taxon>
    </lineage>
</organism>
<evidence type="ECO:0000256" key="1">
    <source>
        <dbReference type="SAM" id="MobiDB-lite"/>
    </source>
</evidence>
<accession>A0A6L2L023</accession>
<name>A0A6L2L023_TANCI</name>
<evidence type="ECO:0000259" key="2">
    <source>
        <dbReference type="Pfam" id="PF07727"/>
    </source>
</evidence>
<feature type="domain" description="Reverse transcriptase Ty1/copia-type" evidence="2">
    <location>
        <begin position="98"/>
        <end position="143"/>
    </location>
</feature>
<comment type="caution">
    <text evidence="3">The sequence shown here is derived from an EMBL/GenBank/DDBJ whole genome shotgun (WGS) entry which is preliminary data.</text>
</comment>
<reference evidence="3" key="1">
    <citation type="journal article" date="2019" name="Sci. Rep.">
        <title>Draft genome of Tanacetum cinerariifolium, the natural source of mosquito coil.</title>
        <authorList>
            <person name="Yamashiro T."/>
            <person name="Shiraishi A."/>
            <person name="Satake H."/>
            <person name="Nakayama K."/>
        </authorList>
    </citation>
    <scope>NUCLEOTIDE SEQUENCE</scope>
</reference>
<protein>
    <submittedName>
        <fullName evidence="3">Retrotransposon protein, putative, unclassified</fullName>
    </submittedName>
</protein>
<proteinExistence type="predicted"/>
<dbReference type="Pfam" id="PF07727">
    <property type="entry name" value="RVT_2"/>
    <property type="match status" value="1"/>
</dbReference>